<evidence type="ECO:0000256" key="2">
    <source>
        <dbReference type="ARBA" id="ARBA00022912"/>
    </source>
</evidence>
<sequence>MDYFLRAWGISGPTQSPKPYYLTDRVLACVYEEDRESWNKSYRQTFLSDSYKVYLQQAAQELRAMRNGPGGVQLFNLSPAWRNVEAYALFDNSVFELPMEIWEKPSGLALCPLHILFMICSQIHSWLSLSPDNIVVLHARTCTGTERQLIHLVAACHLIFSVGCDNVHLALDMLPALRPAGGGGTPKAGAGAAWALTANDSTSSLSSLAGGGGNGGGRGRPGAASRSQRLLPGQLRYGDYFCTLLHREQQLPATYGQPLLLRRIVCSRLGCFADGGFAPESPMRNRGAPQQRTAVRTARTLLVVFQRGRQLWSQGASLAALGEEDDTVAFEVNLPIKGDVTVAIWFTDHFSEARHGTAGGTAWDPPALSYAFHTSFVDCAAGGVLRATARKLDVPGSSPAASQYAEREGFFMDMMLSGDLPPGTTVDEDHTTDVERLRGSWADLIEQTDGWLDFKAVPEGASMQDVIAQVRAVQGARLRPSQIPRSLHSRQGSFASSQVPSTAVSSAASSPHAAHRPPPIFGLPLRLEGGASEEEAEAGGSSSAEHSTAPFEAGAAEAAEACEGGGSRYATPQRPAAGAEAAGAEEGAAGGERAPAAGMQVRRGDSVKAAIALVHIAAQSGSAARGGSGRLEIDTSQLEEIPTEQVLPGTQQRPAPAPAPASTAAAGAVQEAAQALETGQWTPAAAAPGMAGGAGLPPGRPPPSPASPPVLRKAAPPPPPPPLPPLSPGTRRLAGNQVPAAAADQQQQEEQGGSSAALAGCKAGPAAPPPPPPQPPLPAGASPRRPTGASPPPPPPPMPGRGSLGAAVGPRPPPPPPPLPGGGSPGSGAPSPPPPPLPGAGPGRTGSSPPPPPPLPPGVSPGRGPPPPPPPPGRLPGGKGPPPPPPPPGGARTPLGKGLPPPLPGGQRAPGTPATPMRRPADGPKLRAFYWSKAAAHPGTLWSELAPVGDLPQPYSSTLTRLFELRDSRPATPASAARRERGAHGGAVVKVIPLPRANNISIMLTQFGAFKGPEEIKAAVLSGSEQLGLEHLSLLLQIAPTTDEAKALRMYRGPAAELSPPEQFLLVMAGVPRLVQALIFRRQFEGLCSEATAGMETLRRACQQIRGSGRLRRVLALVLAAGNQLNAGTARGGAGGIKLDSLLKLSDVKVTAVPAGGGGGGGGSATPRKHPPDEQQPPAGGAASGAASSGASPAQQPPAANGAADPPTQQQPLPPVKTLLEFVAWAALEREAAPAADGGGGVDGEQLARDVRGGFLAQQLPELGLAVRRMQTDVADSLRSLDAGMRNLQEEQDAELEQQQQQQQQQGLQASSAAAGNDGSGLGGAAAGRQAAFRNELEAAAARRGGGGGGGGDAQEQQQQQDGGGGGGGEGEAARQALPPFATMLSSFLAGAKRRQEELGALSQQTSAVVQATVAWLGESGGEQEAAVFELLLNFQAALDHCCKKVHRQMAAAAAAGPGTGPGDGYVLGRR</sequence>
<dbReference type="InterPro" id="IPR014020">
    <property type="entry name" value="Tensin_C2-dom"/>
</dbReference>
<name>E1ZMN8_CHLVA</name>
<feature type="compositionally biased region" description="Pro residues" evidence="4">
    <location>
        <begin position="715"/>
        <end position="727"/>
    </location>
</feature>
<dbReference type="InterPro" id="IPR029021">
    <property type="entry name" value="Prot-tyrosine_phosphatase-like"/>
</dbReference>
<feature type="region of interest" description="Disordered" evidence="4">
    <location>
        <begin position="481"/>
        <end position="601"/>
    </location>
</feature>
<feature type="compositionally biased region" description="Pro residues" evidence="4">
    <location>
        <begin position="810"/>
        <end position="820"/>
    </location>
</feature>
<feature type="compositionally biased region" description="Pro residues" evidence="4">
    <location>
        <begin position="848"/>
        <end position="889"/>
    </location>
</feature>
<evidence type="ECO:0000313" key="7">
    <source>
        <dbReference type="EMBL" id="EFN52829.1"/>
    </source>
</evidence>
<comment type="similarity">
    <text evidence="1">Belongs to the formin-like family. Class-II subfamily.</text>
</comment>
<feature type="region of interest" description="Disordered" evidence="4">
    <location>
        <begin position="647"/>
        <end position="667"/>
    </location>
</feature>
<feature type="domain" description="FH2" evidence="6">
    <location>
        <begin position="916"/>
        <end position="1311"/>
    </location>
</feature>
<dbReference type="SMART" id="SM00498">
    <property type="entry name" value="FH2"/>
    <property type="match status" value="1"/>
</dbReference>
<feature type="compositionally biased region" description="Pro residues" evidence="4">
    <location>
        <begin position="789"/>
        <end position="799"/>
    </location>
</feature>
<dbReference type="STRING" id="554065.E1ZMN8"/>
<evidence type="ECO:0000256" key="4">
    <source>
        <dbReference type="SAM" id="MobiDB-lite"/>
    </source>
</evidence>
<evidence type="ECO:0000256" key="1">
    <source>
        <dbReference type="ARBA" id="ARBA00006468"/>
    </source>
</evidence>
<accession>E1ZMN8</accession>
<protein>
    <recommendedName>
        <fullName evidence="3">Formin-like protein</fullName>
    </recommendedName>
</protein>
<dbReference type="InterPro" id="IPR015425">
    <property type="entry name" value="FH2_Formin"/>
</dbReference>
<dbReference type="PANTHER" id="PTHR45733:SF8">
    <property type="entry name" value="FORMIN-J"/>
    <property type="match status" value="1"/>
</dbReference>
<feature type="region of interest" description="Disordered" evidence="4">
    <location>
        <begin position="1341"/>
        <end position="1374"/>
    </location>
</feature>
<dbReference type="SUPFAM" id="SSF101447">
    <property type="entry name" value="Formin homology 2 domain (FH2 domain)"/>
    <property type="match status" value="1"/>
</dbReference>
<dbReference type="InterPro" id="IPR051144">
    <property type="entry name" value="Formin_homology_domain"/>
</dbReference>
<feature type="compositionally biased region" description="Low complexity" evidence="4">
    <location>
        <begin position="552"/>
        <end position="562"/>
    </location>
</feature>
<reference evidence="7 8" key="1">
    <citation type="journal article" date="2010" name="Plant Cell">
        <title>The Chlorella variabilis NC64A genome reveals adaptation to photosymbiosis, coevolution with viruses, and cryptic sex.</title>
        <authorList>
            <person name="Blanc G."/>
            <person name="Duncan G."/>
            <person name="Agarkova I."/>
            <person name="Borodovsky M."/>
            <person name="Gurnon J."/>
            <person name="Kuo A."/>
            <person name="Lindquist E."/>
            <person name="Lucas S."/>
            <person name="Pangilinan J."/>
            <person name="Polle J."/>
            <person name="Salamov A."/>
            <person name="Terry A."/>
            <person name="Yamada T."/>
            <person name="Dunigan D.D."/>
            <person name="Grigoriev I.V."/>
            <person name="Claverie J.M."/>
            <person name="Van Etten J.L."/>
        </authorList>
    </citation>
    <scope>NUCLEOTIDE SEQUENCE [LARGE SCALE GENOMIC DNA]</scope>
    <source>
        <strain evidence="7 8">NC64A</strain>
    </source>
</reference>
<dbReference type="EMBL" id="GL433854">
    <property type="protein sequence ID" value="EFN52829.1"/>
    <property type="molecule type" value="Genomic_DNA"/>
</dbReference>
<feature type="compositionally biased region" description="Low complexity" evidence="4">
    <location>
        <begin position="1297"/>
        <end position="1317"/>
    </location>
</feature>
<feature type="compositionally biased region" description="Pro residues" evidence="4">
    <location>
        <begin position="698"/>
        <end position="708"/>
    </location>
</feature>
<dbReference type="PROSITE" id="PS51444">
    <property type="entry name" value="FH2"/>
    <property type="match status" value="1"/>
</dbReference>
<dbReference type="PROSITE" id="PS51182">
    <property type="entry name" value="C2_TENSIN"/>
    <property type="match status" value="1"/>
</dbReference>
<feature type="domain" description="C2 tensin-type" evidence="5">
    <location>
        <begin position="256"/>
        <end position="419"/>
    </location>
</feature>
<feature type="compositionally biased region" description="Pro residues" evidence="4">
    <location>
        <begin position="766"/>
        <end position="778"/>
    </location>
</feature>
<feature type="compositionally biased region" description="Low complexity" evidence="4">
    <location>
        <begin position="574"/>
        <end position="598"/>
    </location>
</feature>
<proteinExistence type="inferred from homology"/>
<feature type="compositionally biased region" description="Gly residues" evidence="4">
    <location>
        <begin position="1344"/>
        <end position="1353"/>
    </location>
</feature>
<feature type="compositionally biased region" description="Low complexity" evidence="4">
    <location>
        <begin position="495"/>
        <end position="512"/>
    </location>
</feature>
<organism evidence="8">
    <name type="scientific">Chlorella variabilis</name>
    <name type="common">Green alga</name>
    <dbReference type="NCBI Taxonomy" id="554065"/>
    <lineage>
        <taxon>Eukaryota</taxon>
        <taxon>Viridiplantae</taxon>
        <taxon>Chlorophyta</taxon>
        <taxon>core chlorophytes</taxon>
        <taxon>Trebouxiophyceae</taxon>
        <taxon>Chlorellales</taxon>
        <taxon>Chlorellaceae</taxon>
        <taxon>Chlorella clade</taxon>
        <taxon>Chlorella</taxon>
    </lineage>
</organism>
<dbReference type="InterPro" id="IPR042201">
    <property type="entry name" value="FH2_Formin_sf"/>
</dbReference>
<dbReference type="Gene3D" id="3.90.190.10">
    <property type="entry name" value="Protein tyrosine phosphatase superfamily"/>
    <property type="match status" value="1"/>
</dbReference>
<feature type="compositionally biased region" description="Low complexity" evidence="4">
    <location>
        <begin position="740"/>
        <end position="765"/>
    </location>
</feature>
<evidence type="ECO:0000259" key="5">
    <source>
        <dbReference type="PROSITE" id="PS51182"/>
    </source>
</evidence>
<feature type="region of interest" description="Disordered" evidence="4">
    <location>
        <begin position="205"/>
        <end position="226"/>
    </location>
</feature>
<dbReference type="OrthoDB" id="512325at2759"/>
<dbReference type="KEGG" id="cvr:CHLNCDRAFT_138268"/>
<keyword evidence="2" id="KW-0378">Hydrolase</keyword>
<dbReference type="Gene3D" id="1.20.58.2220">
    <property type="entry name" value="Formin, FH2 domain"/>
    <property type="match status" value="2"/>
</dbReference>
<dbReference type="eggNOG" id="KOG1922">
    <property type="taxonomic scope" value="Eukaryota"/>
</dbReference>
<feature type="compositionally biased region" description="Pro residues" evidence="4">
    <location>
        <begin position="830"/>
        <end position="839"/>
    </location>
</feature>
<dbReference type="InParanoid" id="E1ZMN8"/>
<keyword evidence="8" id="KW-1185">Reference proteome</keyword>
<dbReference type="GeneID" id="17352345"/>
<feature type="region of interest" description="Disordered" evidence="4">
    <location>
        <begin position="684"/>
        <end position="923"/>
    </location>
</feature>
<feature type="region of interest" description="Disordered" evidence="4">
    <location>
        <begin position="1291"/>
        <end position="1329"/>
    </location>
</feature>
<dbReference type="RefSeq" id="XP_005844931.1">
    <property type="nucleotide sequence ID" value="XM_005844869.1"/>
</dbReference>
<feature type="region of interest" description="Disordered" evidence="4">
    <location>
        <begin position="1154"/>
        <end position="1213"/>
    </location>
</feature>
<feature type="compositionally biased region" description="Gly residues" evidence="4">
    <location>
        <begin position="1362"/>
        <end position="1371"/>
    </location>
</feature>
<dbReference type="Pfam" id="PF02181">
    <property type="entry name" value="FH2"/>
    <property type="match status" value="1"/>
</dbReference>
<feature type="compositionally biased region" description="Low complexity" evidence="4">
    <location>
        <begin position="779"/>
        <end position="788"/>
    </location>
</feature>
<gene>
    <name evidence="7" type="ORF">CHLNCDRAFT_138268</name>
</gene>
<dbReference type="Proteomes" id="UP000008141">
    <property type="component" value="Unassembled WGS sequence"/>
</dbReference>
<evidence type="ECO:0000313" key="8">
    <source>
        <dbReference type="Proteomes" id="UP000008141"/>
    </source>
</evidence>
<dbReference type="PANTHER" id="PTHR45733">
    <property type="entry name" value="FORMIN-J"/>
    <property type="match status" value="1"/>
</dbReference>
<feature type="compositionally biased region" description="Low complexity" evidence="4">
    <location>
        <begin position="1176"/>
        <end position="1204"/>
    </location>
</feature>
<feature type="compositionally biased region" description="Gly residues" evidence="4">
    <location>
        <begin position="1155"/>
        <end position="1164"/>
    </location>
</feature>
<evidence type="ECO:0000259" key="6">
    <source>
        <dbReference type="PROSITE" id="PS51444"/>
    </source>
</evidence>
<dbReference type="GO" id="GO:0004721">
    <property type="term" value="F:phosphoprotein phosphatase activity"/>
    <property type="evidence" value="ECO:0007669"/>
    <property type="project" value="UniProtKB-KW"/>
</dbReference>
<feature type="compositionally biased region" description="Gly residues" evidence="4">
    <location>
        <begin position="209"/>
        <end position="220"/>
    </location>
</feature>
<keyword evidence="2" id="KW-0904">Protein phosphatase</keyword>
<evidence type="ECO:0000256" key="3">
    <source>
        <dbReference type="RuleBase" id="RU361260"/>
    </source>
</evidence>